<dbReference type="SUPFAM" id="SSF53067">
    <property type="entry name" value="Actin-like ATPase domain"/>
    <property type="match status" value="2"/>
</dbReference>
<dbReference type="Proteomes" id="UP000198341">
    <property type="component" value="Chromosome 1"/>
</dbReference>
<dbReference type="RefSeq" id="XP_007515212.1">
    <property type="nucleotide sequence ID" value="XM_007515150.1"/>
</dbReference>
<dbReference type="EMBL" id="FO082278">
    <property type="protein sequence ID" value="CCO14091.1"/>
    <property type="molecule type" value="Genomic_DNA"/>
</dbReference>
<dbReference type="Gene3D" id="3.30.420.40">
    <property type="match status" value="2"/>
</dbReference>
<dbReference type="SMART" id="SM00268">
    <property type="entry name" value="ACTIN"/>
    <property type="match status" value="1"/>
</dbReference>
<feature type="region of interest" description="Disordered" evidence="2">
    <location>
        <begin position="40"/>
        <end position="81"/>
    </location>
</feature>
<accession>K8E8Z5</accession>
<feature type="region of interest" description="Disordered" evidence="2">
    <location>
        <begin position="201"/>
        <end position="228"/>
    </location>
</feature>
<dbReference type="InterPro" id="IPR043129">
    <property type="entry name" value="ATPase_NBD"/>
</dbReference>
<keyword evidence="4" id="KW-1185">Reference proteome</keyword>
<proteinExistence type="inferred from homology"/>
<dbReference type="FunFam" id="3.30.420.40:FF:000050">
    <property type="entry name" value="Actin, alpha skeletal muscle"/>
    <property type="match status" value="1"/>
</dbReference>
<dbReference type="InterPro" id="IPR020902">
    <property type="entry name" value="Actin/actin-like_CS"/>
</dbReference>
<evidence type="ECO:0000256" key="1">
    <source>
        <dbReference type="RuleBase" id="RU000487"/>
    </source>
</evidence>
<evidence type="ECO:0000313" key="4">
    <source>
        <dbReference type="Proteomes" id="UP000198341"/>
    </source>
</evidence>
<dbReference type="STRING" id="41875.K8E8Z5"/>
<name>K8E8Z5_9CHLO</name>
<dbReference type="Pfam" id="PF00022">
    <property type="entry name" value="Actin"/>
    <property type="match status" value="1"/>
</dbReference>
<reference evidence="3 4" key="1">
    <citation type="submission" date="2011-10" db="EMBL/GenBank/DDBJ databases">
        <authorList>
            <person name="Genoscope - CEA"/>
        </authorList>
    </citation>
    <scope>NUCLEOTIDE SEQUENCE [LARGE SCALE GENOMIC DNA]</scope>
    <source>
        <strain evidence="3 4">RCC 1105</strain>
    </source>
</reference>
<dbReference type="OrthoDB" id="421448at2759"/>
<dbReference type="GeneID" id="19017957"/>
<dbReference type="CDD" id="cd10221">
    <property type="entry name" value="ASKHA_NBD_Arp3-like"/>
    <property type="match status" value="1"/>
</dbReference>
<gene>
    <name evidence="3" type="ORF">Bathy01g02220</name>
</gene>
<dbReference type="AlphaFoldDB" id="K8E8Z5"/>
<evidence type="ECO:0000256" key="2">
    <source>
        <dbReference type="SAM" id="MobiDB-lite"/>
    </source>
</evidence>
<dbReference type="PROSITE" id="PS01132">
    <property type="entry name" value="ACTINS_ACT_LIKE"/>
    <property type="match status" value="1"/>
</dbReference>
<dbReference type="PANTHER" id="PTHR11937">
    <property type="entry name" value="ACTIN"/>
    <property type="match status" value="1"/>
</dbReference>
<organism evidence="3 4">
    <name type="scientific">Bathycoccus prasinos</name>
    <dbReference type="NCBI Taxonomy" id="41875"/>
    <lineage>
        <taxon>Eukaryota</taxon>
        <taxon>Viridiplantae</taxon>
        <taxon>Chlorophyta</taxon>
        <taxon>Mamiellophyceae</taxon>
        <taxon>Mamiellales</taxon>
        <taxon>Bathycoccaceae</taxon>
        <taxon>Bathycoccus</taxon>
    </lineage>
</organism>
<dbReference type="KEGG" id="bpg:Bathy01g02220"/>
<protein>
    <submittedName>
        <fullName evidence="3">Unnamed protein product</fullName>
    </submittedName>
</protein>
<dbReference type="InterPro" id="IPR004000">
    <property type="entry name" value="Actin"/>
</dbReference>
<sequence length="489" mass="54710">MSHHHNRPAIVVDNGTGYTKLGFASNTAPSFVVPTCVSVSGGGVSSSSSSVLTTQSKKEEKDESNFPGNGNSKKKKKKKAYEYYSHHNHASKSLQDLNYSIGEDALAQINSKTIKWPISNGIVNDWTSMEKFWQKTLLNVLRVEPEEHFFLLTEPPLNPAENRERIGEIMFETFNVPGVHIGVQAVLALNASVALNASAAAASSKKNRNGDEENSGNDTSKRDRNDGLTGTVIDIGDGVTHVIPVCDGYVVSSAIKSVPLAGRDLTRFVQTLMRERGENVPAEEFSRVAQKVKEKYCYVSKDIAKEFELHERNPKEYVIRMEGVRAKTNLPWQADVGYERFLAPEVFFRPDMIAEKENGFGQFSLPELVDNAIQECPIDSRRKLYGNIVLSGGSTMFKGFGKRVKRDVKRVVDKRISESEVKSGNRLKAKSVDVEVFTHDMQRYAVWFGGSVVASMPDFYKSCHTREEYFEYGSQVMRSNVLEKEEVFF</sequence>
<dbReference type="eggNOG" id="KOG0678">
    <property type="taxonomic scope" value="Eukaryota"/>
</dbReference>
<dbReference type="Gene3D" id="3.90.640.10">
    <property type="entry name" value="Actin, Chain A, domain 4"/>
    <property type="match status" value="1"/>
</dbReference>
<comment type="similarity">
    <text evidence="1">Belongs to the actin family.</text>
</comment>
<evidence type="ECO:0000313" key="3">
    <source>
        <dbReference type="EMBL" id="CCO14091.1"/>
    </source>
</evidence>